<sequence length="423" mass="47706">MENVSLAIKDLKVGHYINLPIGWTSHPFILNSFIIKDTKQLQILQHLGFDTISVDLSRSKVTPAAQSTAQQIAPVTNDLALAAKITEQQVALKHAAEQKIQLLQQQVWWKQIRQARSKYQNKITILKDIYSKLSLQPQQAISQLEVLSGELTIAAEQQHDCSFVLCNEELSGDPIYQNAMNIAVLSTRLAQQLSFSSQDIAIVTQTALLSQFGMLWVPSSIRNKKSELTKPEINYLKQHPAYESQKLQGIDALTDIVINSILQINEKFDGSGYPRGIKQDKISKIAQLIAITTRYNEMCNANLPQHRYSPHLAIGLLFKAADKHYNKTYLEQFIKMMGIYPIGTIVNYDNNQAQVLMSIINSLRTPLIVDFTKLEPLKKQPLLRHCGQDNITIAKGISCNDIAPDKLNKFNLIQRNNLYFPAS</sequence>
<reference evidence="2 3" key="1">
    <citation type="submission" date="2016-11" db="EMBL/GenBank/DDBJ databases">
        <authorList>
            <person name="Klemetsen T."/>
        </authorList>
    </citation>
    <scope>NUCLEOTIDE SEQUENCE [LARGE SCALE GENOMIC DNA]</scope>
    <source>
        <strain evidence="2">MT 2528</strain>
    </source>
</reference>
<comment type="caution">
    <text evidence="2">The sequence shown here is derived from an EMBL/GenBank/DDBJ whole genome shotgun (WGS) entry which is preliminary data.</text>
</comment>
<dbReference type="InterPro" id="IPR021812">
    <property type="entry name" value="DUF3391"/>
</dbReference>
<evidence type="ECO:0000259" key="1">
    <source>
        <dbReference type="PROSITE" id="PS51832"/>
    </source>
</evidence>
<dbReference type="Pfam" id="PF13487">
    <property type="entry name" value="HD_5"/>
    <property type="match status" value="1"/>
</dbReference>
<keyword evidence="3" id="KW-1185">Reference proteome</keyword>
<gene>
    <name evidence="2" type="ORF">MT2528_2935</name>
</gene>
<evidence type="ECO:0000313" key="2">
    <source>
        <dbReference type="EMBL" id="SGY95180.1"/>
    </source>
</evidence>
<dbReference type="RefSeq" id="WP_075531982.1">
    <property type="nucleotide sequence ID" value="NZ_CAWRCN010000123.1"/>
</dbReference>
<dbReference type="EMBL" id="FPLJ01000064">
    <property type="protein sequence ID" value="SGY95180.1"/>
    <property type="molecule type" value="Genomic_DNA"/>
</dbReference>
<dbReference type="SUPFAM" id="SSF109604">
    <property type="entry name" value="HD-domain/PDEase-like"/>
    <property type="match status" value="1"/>
</dbReference>
<dbReference type="Gene3D" id="1.10.3210.10">
    <property type="entry name" value="Hypothetical protein af1432"/>
    <property type="match status" value="1"/>
</dbReference>
<proteinExistence type="predicted"/>
<dbReference type="PANTHER" id="PTHR43155:SF2">
    <property type="entry name" value="CYCLIC DI-GMP PHOSPHODIESTERASE PA4108"/>
    <property type="match status" value="1"/>
</dbReference>
<dbReference type="Proteomes" id="UP000182660">
    <property type="component" value="Unassembled WGS sequence"/>
</dbReference>
<dbReference type="PANTHER" id="PTHR43155">
    <property type="entry name" value="CYCLIC DI-GMP PHOSPHODIESTERASE PA4108-RELATED"/>
    <property type="match status" value="1"/>
</dbReference>
<protein>
    <submittedName>
        <fullName evidence="2">HDIG domain protein</fullName>
    </submittedName>
</protein>
<name>A0ABY1HIV6_9GAMM</name>
<dbReference type="PROSITE" id="PS51832">
    <property type="entry name" value="HD_GYP"/>
    <property type="match status" value="1"/>
</dbReference>
<dbReference type="InterPro" id="IPR037522">
    <property type="entry name" value="HD_GYP_dom"/>
</dbReference>
<dbReference type="Pfam" id="PF11871">
    <property type="entry name" value="DUF3391"/>
    <property type="match status" value="1"/>
</dbReference>
<evidence type="ECO:0000313" key="3">
    <source>
        <dbReference type="Proteomes" id="UP000182660"/>
    </source>
</evidence>
<accession>A0ABY1HIV6</accession>
<feature type="domain" description="HD-GYP" evidence="1">
    <location>
        <begin position="153"/>
        <end position="349"/>
    </location>
</feature>
<organism evidence="2 3">
    <name type="scientific">Moritella viscosa</name>
    <dbReference type="NCBI Taxonomy" id="80854"/>
    <lineage>
        <taxon>Bacteria</taxon>
        <taxon>Pseudomonadati</taxon>
        <taxon>Pseudomonadota</taxon>
        <taxon>Gammaproteobacteria</taxon>
        <taxon>Alteromonadales</taxon>
        <taxon>Moritellaceae</taxon>
        <taxon>Moritella</taxon>
    </lineage>
</organism>